<dbReference type="Gene3D" id="3.30.870.10">
    <property type="entry name" value="Endonuclease Chain A"/>
    <property type="match status" value="3"/>
</dbReference>
<reference evidence="8 9" key="1">
    <citation type="submission" date="2024-08" db="EMBL/GenBank/DDBJ databases">
        <title>Whole-genome sequencing of halo(alkali)philic microorganisms from hypersaline lakes.</title>
        <authorList>
            <person name="Sorokin D.Y."/>
            <person name="Merkel A.Y."/>
            <person name="Messina E."/>
            <person name="Yakimov M."/>
        </authorList>
    </citation>
    <scope>NUCLEOTIDE SEQUENCE [LARGE SCALE GENOMIC DNA]</scope>
    <source>
        <strain evidence="8 9">AB-hyl4</strain>
    </source>
</reference>
<keyword evidence="3 6" id="KW-0812">Transmembrane</keyword>
<gene>
    <name evidence="8" type="ORF">ACERK3_04325</name>
</gene>
<keyword evidence="4 6" id="KW-1133">Transmembrane helix</keyword>
<dbReference type="CDD" id="cd09157">
    <property type="entry name" value="PLDc_CLS_unchar2_1"/>
    <property type="match status" value="1"/>
</dbReference>
<name>A0ABV4U1U6_9BACT</name>
<comment type="caution">
    <text evidence="8">The sequence shown here is derived from an EMBL/GenBank/DDBJ whole genome shotgun (WGS) entry which is preliminary data.</text>
</comment>
<dbReference type="InterPro" id="IPR001736">
    <property type="entry name" value="PLipase_D/transphosphatidylase"/>
</dbReference>
<evidence type="ECO:0000313" key="8">
    <source>
        <dbReference type="EMBL" id="MFA9477516.1"/>
    </source>
</evidence>
<dbReference type="PANTHER" id="PTHR21248">
    <property type="entry name" value="CARDIOLIPIN SYNTHASE"/>
    <property type="match status" value="1"/>
</dbReference>
<feature type="domain" description="PLD phosphodiesterase" evidence="7">
    <location>
        <begin position="220"/>
        <end position="247"/>
    </location>
</feature>
<protein>
    <submittedName>
        <fullName evidence="8">Phospholipase D-like domain-containing protein</fullName>
    </submittedName>
</protein>
<dbReference type="SUPFAM" id="SSF56024">
    <property type="entry name" value="Phospholipase D/nuclease"/>
    <property type="match status" value="2"/>
</dbReference>
<dbReference type="InterPro" id="IPR027379">
    <property type="entry name" value="CLS_N"/>
</dbReference>
<evidence type="ECO:0000256" key="6">
    <source>
        <dbReference type="SAM" id="Phobius"/>
    </source>
</evidence>
<dbReference type="PROSITE" id="PS50035">
    <property type="entry name" value="PLD"/>
    <property type="match status" value="2"/>
</dbReference>
<dbReference type="Pfam" id="PF13396">
    <property type="entry name" value="PLDc_N"/>
    <property type="match status" value="1"/>
</dbReference>
<feature type="domain" description="PLD phosphodiesterase" evidence="7">
    <location>
        <begin position="401"/>
        <end position="423"/>
    </location>
</feature>
<evidence type="ECO:0000259" key="7">
    <source>
        <dbReference type="PROSITE" id="PS50035"/>
    </source>
</evidence>
<dbReference type="InterPro" id="IPR025202">
    <property type="entry name" value="PLD-like_dom"/>
</dbReference>
<evidence type="ECO:0000313" key="9">
    <source>
        <dbReference type="Proteomes" id="UP001575105"/>
    </source>
</evidence>
<dbReference type="EMBL" id="JBGUBD010000002">
    <property type="protein sequence ID" value="MFA9477516.1"/>
    <property type="molecule type" value="Genomic_DNA"/>
</dbReference>
<keyword evidence="2" id="KW-1003">Cell membrane</keyword>
<keyword evidence="9" id="KW-1185">Reference proteome</keyword>
<dbReference type="SMART" id="SM00155">
    <property type="entry name" value="PLDc"/>
    <property type="match status" value="2"/>
</dbReference>
<dbReference type="CDD" id="cd09163">
    <property type="entry name" value="PLDc_CLS_unchar2_2"/>
    <property type="match status" value="1"/>
</dbReference>
<dbReference type="RefSeq" id="WP_425344438.1">
    <property type="nucleotide sequence ID" value="NZ_JBGUBD010000002.1"/>
</dbReference>
<evidence type="ECO:0000256" key="5">
    <source>
        <dbReference type="ARBA" id="ARBA00023136"/>
    </source>
</evidence>
<feature type="transmembrane region" description="Helical" evidence="6">
    <location>
        <begin position="38"/>
        <end position="59"/>
    </location>
</feature>
<proteinExistence type="predicted"/>
<evidence type="ECO:0000256" key="3">
    <source>
        <dbReference type="ARBA" id="ARBA00022692"/>
    </source>
</evidence>
<dbReference type="Pfam" id="PF13091">
    <property type="entry name" value="PLDc_2"/>
    <property type="match status" value="2"/>
</dbReference>
<feature type="transmembrane region" description="Helical" evidence="6">
    <location>
        <begin position="5"/>
        <end position="26"/>
    </location>
</feature>
<keyword evidence="5 6" id="KW-0472">Membrane</keyword>
<evidence type="ECO:0000256" key="4">
    <source>
        <dbReference type="ARBA" id="ARBA00022989"/>
    </source>
</evidence>
<accession>A0ABV4U1U6</accession>
<comment type="subcellular location">
    <subcellularLocation>
        <location evidence="1">Cell membrane</location>
        <topology evidence="1">Multi-pass membrane protein</topology>
    </subcellularLocation>
</comment>
<dbReference type="Proteomes" id="UP001575105">
    <property type="component" value="Unassembled WGS sequence"/>
</dbReference>
<dbReference type="PANTHER" id="PTHR21248:SF22">
    <property type="entry name" value="PHOSPHOLIPASE D"/>
    <property type="match status" value="1"/>
</dbReference>
<evidence type="ECO:0000256" key="2">
    <source>
        <dbReference type="ARBA" id="ARBA00022475"/>
    </source>
</evidence>
<evidence type="ECO:0000256" key="1">
    <source>
        <dbReference type="ARBA" id="ARBA00004651"/>
    </source>
</evidence>
<sequence>MIQELLFYASQLIASLHLPIAILASIHVVLHKEDERAAIGWAGLIWLSPLLGASLYWFFGVNRIRRRARTLREAQPEVHVATDEATATDAQRDVAFGEEPVNLRPLANLIGNITDRPLLQGNAIDPLSTGDMAYPAMIDAITTAQRSVALSSYIFDNDDAGKMFRTALADAVKRGVEVRVLIDDVGSRYTWPPVLRSLRRAGITTARFMPSLIPWKFAYANLRNHRKLLVIDGEIGFTGGMNIRVGNMLATNPRSPIHDLHFRLRGPVVAHLEETFAEDWAFATGEVLDGPAWTTTITPVGSGLARGIADGPDEDFDNLRMTLMGALAAARKRVVVVSPYFLPDDAVMTSLALAARRGVQVQVILPRTSNLRLVQWASMAIWPRIVANACELWLTPPPFDHSKLMLVDDRWTLLGSANWDARSLRLNFEFNVEYYDTGLAAQLNTIIDEKLRNAERVTAEQLASRRVIWKIRDGIARLASPYL</sequence>
<organism evidence="8 9">
    <name type="scientific">Natronomicrosphaera hydrolytica</name>
    <dbReference type="NCBI Taxonomy" id="3242702"/>
    <lineage>
        <taxon>Bacteria</taxon>
        <taxon>Pseudomonadati</taxon>
        <taxon>Planctomycetota</taxon>
        <taxon>Phycisphaerae</taxon>
        <taxon>Phycisphaerales</taxon>
        <taxon>Phycisphaeraceae</taxon>
        <taxon>Natronomicrosphaera</taxon>
    </lineage>
</organism>